<dbReference type="InterPro" id="IPR028154">
    <property type="entry name" value="AMP-dep_Lig_C"/>
</dbReference>
<evidence type="ECO:0000259" key="3">
    <source>
        <dbReference type="Pfam" id="PF00501"/>
    </source>
</evidence>
<reference evidence="5 6" key="2">
    <citation type="journal article" date="2006" name="Environ. Microbiol.">
        <title>Sequence analysis of three plasmids harboured in Rhodococcus erythropolis strain PR4.</title>
        <authorList>
            <person name="Sekine M."/>
            <person name="Tanikawa S."/>
            <person name="Omata S."/>
            <person name="Saito M."/>
            <person name="Fujisawa T."/>
            <person name="Tsukatani N."/>
            <person name="Tajima T."/>
            <person name="Sekigawa T."/>
            <person name="Kosugi H."/>
            <person name="Matsuo Y."/>
            <person name="Nishiko R."/>
            <person name="Imamura K."/>
            <person name="Ito M."/>
            <person name="Narita H."/>
            <person name="Tago S."/>
            <person name="Fujita N."/>
            <person name="Harayama S."/>
        </authorList>
    </citation>
    <scope>NUCLEOTIDE SEQUENCE [LARGE SCALE GENOMIC DNA]</scope>
    <source>
        <strain evidence="6">PR4 / NBRC 100887</strain>
    </source>
</reference>
<dbReference type="GO" id="GO:0070566">
    <property type="term" value="F:adenylyltransferase activity"/>
    <property type="evidence" value="ECO:0007669"/>
    <property type="project" value="TreeGrafter"/>
</dbReference>
<dbReference type="InterPro" id="IPR045851">
    <property type="entry name" value="AMP-bd_C_sf"/>
</dbReference>
<accession>C1A350</accession>
<dbReference type="PANTHER" id="PTHR22754">
    <property type="entry name" value="DISCO-INTERACTING PROTEIN 2 DIP2 -RELATED"/>
    <property type="match status" value="1"/>
</dbReference>
<dbReference type="Gene3D" id="3.40.50.12780">
    <property type="entry name" value="N-terminal domain of ligase-like"/>
    <property type="match status" value="1"/>
</dbReference>
<dbReference type="HOGENOM" id="CLU_000022_23_7_11"/>
<evidence type="ECO:0000313" key="6">
    <source>
        <dbReference type="Proteomes" id="UP000002204"/>
    </source>
</evidence>
<dbReference type="InterPro" id="IPR000873">
    <property type="entry name" value="AMP-dep_synth/lig_dom"/>
</dbReference>
<dbReference type="KEGG" id="rer:RER_43270"/>
<dbReference type="InterPro" id="IPR042099">
    <property type="entry name" value="ANL_N_sf"/>
</dbReference>
<dbReference type="GO" id="GO:0006633">
    <property type="term" value="P:fatty acid biosynthetic process"/>
    <property type="evidence" value="ECO:0007669"/>
    <property type="project" value="TreeGrafter"/>
</dbReference>
<dbReference type="CDD" id="cd05931">
    <property type="entry name" value="FAAL"/>
    <property type="match status" value="1"/>
</dbReference>
<dbReference type="GO" id="GO:0005886">
    <property type="term" value="C:plasma membrane"/>
    <property type="evidence" value="ECO:0007669"/>
    <property type="project" value="TreeGrafter"/>
</dbReference>
<feature type="domain" description="AMP-dependent ligase C-terminal" evidence="4">
    <location>
        <begin position="472"/>
        <end position="564"/>
    </location>
</feature>
<dbReference type="Pfam" id="PF00501">
    <property type="entry name" value="AMP-binding"/>
    <property type="match status" value="1"/>
</dbReference>
<protein>
    <submittedName>
        <fullName evidence="5">Putative fatty-acid--CoA ligase</fullName>
        <ecNumber evidence="5">6.2.1.-</ecNumber>
    </submittedName>
</protein>
<proteinExistence type="inferred from homology"/>
<dbReference type="Pfam" id="PF14535">
    <property type="entry name" value="AMP-binding_C_2"/>
    <property type="match status" value="1"/>
</dbReference>
<evidence type="ECO:0000256" key="2">
    <source>
        <dbReference type="ARBA" id="ARBA00022598"/>
    </source>
</evidence>
<feature type="domain" description="AMP-dependent synthetase/ligase" evidence="3">
    <location>
        <begin position="54"/>
        <end position="428"/>
    </location>
</feature>
<keyword evidence="2 5" id="KW-0436">Ligase</keyword>
<evidence type="ECO:0000259" key="4">
    <source>
        <dbReference type="Pfam" id="PF14535"/>
    </source>
</evidence>
<reference evidence="6" key="1">
    <citation type="submission" date="2005-03" db="EMBL/GenBank/DDBJ databases">
        <title>Comparison of the complete genome sequences of Rhodococcus erythropolis PR4 and Rhodococcus opacus B4.</title>
        <authorList>
            <person name="Takarada H."/>
            <person name="Sekine M."/>
            <person name="Hosoyama A."/>
            <person name="Yamada R."/>
            <person name="Fujisawa T."/>
            <person name="Omata S."/>
            <person name="Shimizu A."/>
            <person name="Tsukatani N."/>
            <person name="Tanikawa S."/>
            <person name="Fujita N."/>
            <person name="Harayama S."/>
        </authorList>
    </citation>
    <scope>NUCLEOTIDE SEQUENCE [LARGE SCALE GENOMIC DNA]</scope>
    <source>
        <strain evidence="6">PR4 / NBRC 100887</strain>
    </source>
</reference>
<dbReference type="SUPFAM" id="SSF56801">
    <property type="entry name" value="Acetyl-CoA synthetase-like"/>
    <property type="match status" value="1"/>
</dbReference>
<dbReference type="InterPro" id="IPR040097">
    <property type="entry name" value="FAAL/FAAC"/>
</dbReference>
<comment type="similarity">
    <text evidence="1">Belongs to the ATP-dependent AMP-binding enzyme family.</text>
</comment>
<dbReference type="eggNOG" id="COG0318">
    <property type="taxonomic scope" value="Bacteria"/>
</dbReference>
<dbReference type="Proteomes" id="UP000002204">
    <property type="component" value="Chromosome"/>
</dbReference>
<organism evidence="5 6">
    <name type="scientific">Rhodococcus erythropolis (strain PR4 / NBRC 100887)</name>
    <dbReference type="NCBI Taxonomy" id="234621"/>
    <lineage>
        <taxon>Bacteria</taxon>
        <taxon>Bacillati</taxon>
        <taxon>Actinomycetota</taxon>
        <taxon>Actinomycetes</taxon>
        <taxon>Mycobacteriales</taxon>
        <taxon>Nocardiaceae</taxon>
        <taxon>Rhodococcus</taxon>
        <taxon>Rhodococcus erythropolis group</taxon>
    </lineage>
</organism>
<dbReference type="GO" id="GO:0016874">
    <property type="term" value="F:ligase activity"/>
    <property type="evidence" value="ECO:0007669"/>
    <property type="project" value="UniProtKB-KW"/>
</dbReference>
<dbReference type="PANTHER" id="PTHR22754:SF32">
    <property type="entry name" value="DISCO-INTERACTING PROTEIN 2"/>
    <property type="match status" value="1"/>
</dbReference>
<dbReference type="NCBIfam" id="NF005850">
    <property type="entry name" value="PRK07768.1"/>
    <property type="match status" value="1"/>
</dbReference>
<evidence type="ECO:0000313" key="5">
    <source>
        <dbReference type="EMBL" id="BAH35035.1"/>
    </source>
</evidence>
<sequence>MYVCVRTHSHLCPAKSCTESKSDTDRGVALSKFTEEMYATAAVTDRGLVTGEPDNAFRQTWGDIHQEARRMAGGLAEVGIDRGVAIGILAGQPVDIAPACQATWMRGASVTMLHQPTPRTDLGIWAQDTETVIDMISAKAVILGAPFDAAKPLLEERGITVVTVDELRGGTSIDPVETAESDIALQQLTSGSTGSPKAVQITHENFYTNAYAMINRIKFSIEDDVMVSWLPLFHDMGMVGFLTVPMQVGAEVISITPMDFLRTPVLWAELMGKYGGTVTAAPNFAYSLLARRLAQAEDGAVDLSSVRYMWNGAEPVDPDTMDALAEAGARFGLNPTALAPVYGMAETTLAVSIPDPDQGQVLDYVDPDFLESMSRAVPSNRPNARALATLGKMVPDLEGRIVDRDGQVLPARGVGIIEVRGKAVTPGYVTVEGHKPAQDSDGWLDTGDVGYFTEEGLVVVCGRVKDVIIMGGRNVYPTDIERAAGSVAGVRPGNAVAIRLDAGQKRESFAVAVETNAFEDPEEVKRIEREVVHAVVADVGVRPRAVAVLGPGSIPKTSSGKLRRANSAALLGN</sequence>
<gene>
    <name evidence="5" type="ordered locus">RER_43270</name>
</gene>
<dbReference type="AlphaFoldDB" id="C1A350"/>
<name>C1A350_RHOE4</name>
<dbReference type="EC" id="6.2.1.-" evidence="5"/>
<dbReference type="Gene3D" id="3.30.300.30">
    <property type="match status" value="1"/>
</dbReference>
<evidence type="ECO:0000256" key="1">
    <source>
        <dbReference type="ARBA" id="ARBA00006432"/>
    </source>
</evidence>
<dbReference type="EMBL" id="AP008957">
    <property type="protein sequence ID" value="BAH35035.1"/>
    <property type="molecule type" value="Genomic_DNA"/>
</dbReference>